<name>A0A9D4V1N4_ADICA</name>
<dbReference type="AlphaFoldDB" id="A0A9D4V1N4"/>
<keyword evidence="3 4" id="KW-0808">Transferase</keyword>
<dbReference type="InterPro" id="IPR029993">
    <property type="entry name" value="GAUT"/>
</dbReference>
<dbReference type="CDD" id="cd06429">
    <property type="entry name" value="GT8_like_1"/>
    <property type="match status" value="1"/>
</dbReference>
<dbReference type="PANTHER" id="PTHR32116:SF27">
    <property type="entry name" value="GALACTURONOSYLTRANSFERASE 13-RELATED"/>
    <property type="match status" value="1"/>
</dbReference>
<protein>
    <recommendedName>
        <fullName evidence="4">Hexosyltransferase</fullName>
        <ecNumber evidence="4">2.4.1.-</ecNumber>
    </recommendedName>
</protein>
<dbReference type="GO" id="GO:0071555">
    <property type="term" value="P:cell wall organization"/>
    <property type="evidence" value="ECO:0007669"/>
    <property type="project" value="UniProtKB-KW"/>
</dbReference>
<keyword evidence="3 4" id="KW-0328">Glycosyltransferase</keyword>
<dbReference type="GO" id="GO:0000139">
    <property type="term" value="C:Golgi membrane"/>
    <property type="evidence" value="ECO:0007669"/>
    <property type="project" value="UniProtKB-SubCell"/>
</dbReference>
<comment type="subcellular location">
    <subcellularLocation>
        <location evidence="4">Golgi apparatus membrane</location>
        <topology evidence="4">Single-pass type II membrane protein</topology>
    </subcellularLocation>
</comment>
<gene>
    <name evidence="5" type="ORF">GOP47_0007482</name>
</gene>
<comment type="pathway">
    <text evidence="1 4">Glycan metabolism; pectin biosynthesis.</text>
</comment>
<dbReference type="PANTHER" id="PTHR32116">
    <property type="entry name" value="GALACTURONOSYLTRANSFERASE 4-RELATED"/>
    <property type="match status" value="1"/>
</dbReference>
<keyword evidence="6" id="KW-1185">Reference proteome</keyword>
<dbReference type="Proteomes" id="UP000886520">
    <property type="component" value="Chromosome 7"/>
</dbReference>
<dbReference type="OrthoDB" id="411524at2759"/>
<sequence>MNRITISTSNGFLDFTKVKVAARHLSYRTLFYTVLLLAFLLPFAFITTALMTLENVSKCSTIDCLGRKWGPAFPPFDSNLRDSKRILSLLSQVATEALPEGMSIPESFDDLIAEVGTQNLDTRTSVLKLRAMVEALDRQAKKAKLQEALYRHFASTGIPKGLHCLSLKLTTEYTSNARARCELPSPELVPRLTDNSFHHYIMASDNVLAASVVVSSTVKNAKEPWKIVFHVITDRKTYAAMHAWFALYPLSPAIVEVKGVHQFSWLTKDHVPVLEALETHNNVLWYYHGDLGVGTDSSDSPRLLASKLQARSPKYISILNHLRIYLPELFPELKRVVFLDDDVVVQRDLSPLWRIDMKGKVNGAVETCRGDDTWVMSKKFKTYFDFSNPLIASNFDPEKCAWAYGMNIFDLEAWRNSDITKVYHHWLKQNINANLTLWRLGTLPPSLIAFDGYVHPIDPSWHMLGLGYQAKTNIESVKQAGVIHYNGQAKPWLDIAFPDLKSFWTKYVDYSNEFVRHCNILES</sequence>
<dbReference type="EC" id="2.4.1.-" evidence="4"/>
<evidence type="ECO:0000256" key="3">
    <source>
        <dbReference type="ARBA" id="ARBA00022676"/>
    </source>
</evidence>
<keyword evidence="4" id="KW-1133">Transmembrane helix</keyword>
<feature type="transmembrane region" description="Helical" evidence="4">
    <location>
        <begin position="29"/>
        <end position="53"/>
    </location>
</feature>
<keyword evidence="4" id="KW-0961">Cell wall biogenesis/degradation</keyword>
<dbReference type="EMBL" id="JABFUD020000007">
    <property type="protein sequence ID" value="KAI5077658.1"/>
    <property type="molecule type" value="Genomic_DNA"/>
</dbReference>
<dbReference type="Gene3D" id="3.90.550.10">
    <property type="entry name" value="Spore Coat Polysaccharide Biosynthesis Protein SpsA, Chain A"/>
    <property type="match status" value="1"/>
</dbReference>
<keyword evidence="4" id="KW-0333">Golgi apparatus</keyword>
<evidence type="ECO:0000256" key="2">
    <source>
        <dbReference type="ARBA" id="ARBA00006351"/>
    </source>
</evidence>
<keyword evidence="4" id="KW-0812">Transmembrane</keyword>
<dbReference type="InterPro" id="IPR002495">
    <property type="entry name" value="Glyco_trans_8"/>
</dbReference>
<comment type="similarity">
    <text evidence="2 4">Belongs to the glycosyltransferase 8 family.</text>
</comment>
<evidence type="ECO:0000313" key="6">
    <source>
        <dbReference type="Proteomes" id="UP000886520"/>
    </source>
</evidence>
<evidence type="ECO:0000256" key="1">
    <source>
        <dbReference type="ARBA" id="ARBA00004877"/>
    </source>
</evidence>
<dbReference type="Pfam" id="PF01501">
    <property type="entry name" value="Glyco_transf_8"/>
    <property type="match status" value="1"/>
</dbReference>
<dbReference type="SUPFAM" id="SSF53448">
    <property type="entry name" value="Nucleotide-diphospho-sugar transferases"/>
    <property type="match status" value="1"/>
</dbReference>
<comment type="caution">
    <text evidence="5">The sequence shown here is derived from an EMBL/GenBank/DDBJ whole genome shotgun (WGS) entry which is preliminary data.</text>
</comment>
<dbReference type="InterPro" id="IPR029044">
    <property type="entry name" value="Nucleotide-diphossugar_trans"/>
</dbReference>
<organism evidence="5 6">
    <name type="scientific">Adiantum capillus-veneris</name>
    <name type="common">Maidenhair fern</name>
    <dbReference type="NCBI Taxonomy" id="13818"/>
    <lineage>
        <taxon>Eukaryota</taxon>
        <taxon>Viridiplantae</taxon>
        <taxon>Streptophyta</taxon>
        <taxon>Embryophyta</taxon>
        <taxon>Tracheophyta</taxon>
        <taxon>Polypodiopsida</taxon>
        <taxon>Polypodiidae</taxon>
        <taxon>Polypodiales</taxon>
        <taxon>Pteridineae</taxon>
        <taxon>Pteridaceae</taxon>
        <taxon>Vittarioideae</taxon>
        <taxon>Adiantum</taxon>
    </lineage>
</organism>
<proteinExistence type="inferred from homology"/>
<evidence type="ECO:0000313" key="5">
    <source>
        <dbReference type="EMBL" id="KAI5077658.1"/>
    </source>
</evidence>
<reference evidence="5" key="1">
    <citation type="submission" date="2021-01" db="EMBL/GenBank/DDBJ databases">
        <title>Adiantum capillus-veneris genome.</title>
        <authorList>
            <person name="Fang Y."/>
            <person name="Liao Q."/>
        </authorList>
    </citation>
    <scope>NUCLEOTIDE SEQUENCE</scope>
    <source>
        <strain evidence="5">H3</strain>
        <tissue evidence="5">Leaf</tissue>
    </source>
</reference>
<keyword evidence="4" id="KW-0472">Membrane</keyword>
<dbReference type="GO" id="GO:0047262">
    <property type="term" value="F:polygalacturonate 4-alpha-galacturonosyltransferase activity"/>
    <property type="evidence" value="ECO:0007669"/>
    <property type="project" value="InterPro"/>
</dbReference>
<evidence type="ECO:0000256" key="4">
    <source>
        <dbReference type="RuleBase" id="RU362027"/>
    </source>
</evidence>
<accession>A0A9D4V1N4</accession>